<dbReference type="AlphaFoldDB" id="A0A6L2JQ35"/>
<dbReference type="InterPro" id="IPR039537">
    <property type="entry name" value="Retrotran_Ty1/copia-like"/>
</dbReference>
<evidence type="ECO:0000313" key="3">
    <source>
        <dbReference type="EMBL" id="GEU37975.1"/>
    </source>
</evidence>
<sequence length="615" mass="70979">MEENLASTEARAETRPFMLEAAGGTKSRNLCGVELFLNNDRLLHQIMSQDVMLRVMNSTAIFGDSVNVEMQSSESCDNCFDLDAELLKNQSAYNALLKSYQQLEKHCISLELSMQLNQEIFQNDKSCDNQNALKIQEYFENNDLKAQLQGMFKLDLDSLALRLLKNRDAHIDYLKYTREQADILQGIVERAKAKKSLDNALDFSYKHAKRIHELLVYVRDTCPNANKPRNRSQLMNFVSKFLRTVRFENDQIEKIMGYGDYHMGNVTISRAKSKKSSHQPKAKDTNQEKLYLLHMDLYGLMRVESFKGKNYILVIVDDYSRFTWVKILRSKDEAPDAIIKCIKNIQVRLNATIRNVRTDNGAEFVNQTLREFYENVGTSHQISVARTPKQNYVVKRGNQTLVEVARTIEYLGKLNANADIGIFVGYAPAKKAFGIYNRRTQKIMETIHVTFDELTSMASEQFSSRLGLEFMTPATSNAFVTSVEPKNYKEAMLEPSWIDAMQEEIHEFERLQVWELVPCPDHVMLIKLKWIFKFKKDECGGVLKNKARLVAKGYWKRILKKKTKTRPKTTKPNTKWKRSEKTKSFEARSQTQSPWSTKVNPGKVKVKPDKAEAEK</sequence>
<organism evidence="3">
    <name type="scientific">Tanacetum cinerariifolium</name>
    <name type="common">Dalmatian daisy</name>
    <name type="synonym">Chrysanthemum cinerariifolium</name>
    <dbReference type="NCBI Taxonomy" id="118510"/>
    <lineage>
        <taxon>Eukaryota</taxon>
        <taxon>Viridiplantae</taxon>
        <taxon>Streptophyta</taxon>
        <taxon>Embryophyta</taxon>
        <taxon>Tracheophyta</taxon>
        <taxon>Spermatophyta</taxon>
        <taxon>Magnoliopsida</taxon>
        <taxon>eudicotyledons</taxon>
        <taxon>Gunneridae</taxon>
        <taxon>Pentapetalae</taxon>
        <taxon>asterids</taxon>
        <taxon>campanulids</taxon>
        <taxon>Asterales</taxon>
        <taxon>Asteraceae</taxon>
        <taxon>Asteroideae</taxon>
        <taxon>Anthemideae</taxon>
        <taxon>Anthemidinae</taxon>
        <taxon>Tanacetum</taxon>
    </lineage>
</organism>
<evidence type="ECO:0000259" key="2">
    <source>
        <dbReference type="PROSITE" id="PS50994"/>
    </source>
</evidence>
<dbReference type="InterPro" id="IPR001584">
    <property type="entry name" value="Integrase_cat-core"/>
</dbReference>
<evidence type="ECO:0000256" key="1">
    <source>
        <dbReference type="SAM" id="MobiDB-lite"/>
    </source>
</evidence>
<dbReference type="Pfam" id="PF00665">
    <property type="entry name" value="rve"/>
    <property type="match status" value="1"/>
</dbReference>
<name>A0A6L2JQ35_TANCI</name>
<accession>A0A6L2JQ35</accession>
<comment type="caution">
    <text evidence="3">The sequence shown here is derived from an EMBL/GenBank/DDBJ whole genome shotgun (WGS) entry which is preliminary data.</text>
</comment>
<feature type="region of interest" description="Disordered" evidence="1">
    <location>
        <begin position="561"/>
        <end position="615"/>
    </location>
</feature>
<dbReference type="PANTHER" id="PTHR42648:SF18">
    <property type="entry name" value="RETROTRANSPOSON, UNCLASSIFIED-LIKE PROTEIN"/>
    <property type="match status" value="1"/>
</dbReference>
<dbReference type="InterPro" id="IPR057670">
    <property type="entry name" value="SH3_retrovirus"/>
</dbReference>
<dbReference type="Pfam" id="PF25597">
    <property type="entry name" value="SH3_retrovirus"/>
    <property type="match status" value="1"/>
</dbReference>
<dbReference type="EMBL" id="BKCJ010000996">
    <property type="protein sequence ID" value="GEU37975.1"/>
    <property type="molecule type" value="Genomic_DNA"/>
</dbReference>
<gene>
    <name evidence="3" type="ORF">Tci_009953</name>
</gene>
<feature type="compositionally biased region" description="Basic residues" evidence="1">
    <location>
        <begin position="561"/>
        <end position="576"/>
    </location>
</feature>
<dbReference type="GO" id="GO:0003676">
    <property type="term" value="F:nucleic acid binding"/>
    <property type="evidence" value="ECO:0007669"/>
    <property type="project" value="InterPro"/>
</dbReference>
<feature type="compositionally biased region" description="Basic and acidic residues" evidence="1">
    <location>
        <begin position="606"/>
        <end position="615"/>
    </location>
</feature>
<feature type="compositionally biased region" description="Polar residues" evidence="1">
    <location>
        <begin position="587"/>
        <end position="599"/>
    </location>
</feature>
<dbReference type="SUPFAM" id="SSF53098">
    <property type="entry name" value="Ribonuclease H-like"/>
    <property type="match status" value="1"/>
</dbReference>
<dbReference type="PANTHER" id="PTHR42648">
    <property type="entry name" value="TRANSPOSASE, PUTATIVE-RELATED"/>
    <property type="match status" value="1"/>
</dbReference>
<feature type="domain" description="Integrase catalytic" evidence="2">
    <location>
        <begin position="276"/>
        <end position="458"/>
    </location>
</feature>
<dbReference type="InterPro" id="IPR036397">
    <property type="entry name" value="RNaseH_sf"/>
</dbReference>
<proteinExistence type="predicted"/>
<dbReference type="InterPro" id="IPR012337">
    <property type="entry name" value="RNaseH-like_sf"/>
</dbReference>
<dbReference type="PROSITE" id="PS50994">
    <property type="entry name" value="INTEGRASE"/>
    <property type="match status" value="1"/>
</dbReference>
<dbReference type="GO" id="GO:0015074">
    <property type="term" value="P:DNA integration"/>
    <property type="evidence" value="ECO:0007669"/>
    <property type="project" value="InterPro"/>
</dbReference>
<reference evidence="3" key="1">
    <citation type="journal article" date="2019" name="Sci. Rep.">
        <title>Draft genome of Tanacetum cinerariifolium, the natural source of mosquito coil.</title>
        <authorList>
            <person name="Yamashiro T."/>
            <person name="Shiraishi A."/>
            <person name="Satake H."/>
            <person name="Nakayama K."/>
        </authorList>
    </citation>
    <scope>NUCLEOTIDE SEQUENCE</scope>
</reference>
<dbReference type="Gene3D" id="3.30.420.10">
    <property type="entry name" value="Ribonuclease H-like superfamily/Ribonuclease H"/>
    <property type="match status" value="1"/>
</dbReference>
<feature type="compositionally biased region" description="Basic and acidic residues" evidence="1">
    <location>
        <begin position="577"/>
        <end position="586"/>
    </location>
</feature>
<protein>
    <submittedName>
        <fullName evidence="3">Integrase, catalytic region, zinc finger, CCHC-type, peptidase aspartic, catalytic</fullName>
    </submittedName>
</protein>